<dbReference type="EMBL" id="MFLV01000005">
    <property type="protein sequence ID" value="OGG71939.1"/>
    <property type="molecule type" value="Genomic_DNA"/>
</dbReference>
<reference evidence="2 3" key="1">
    <citation type="journal article" date="2016" name="Nat. Commun.">
        <title>Thousands of microbial genomes shed light on interconnected biogeochemical processes in an aquifer system.</title>
        <authorList>
            <person name="Anantharaman K."/>
            <person name="Brown C.T."/>
            <person name="Hug L.A."/>
            <person name="Sharon I."/>
            <person name="Castelle C.J."/>
            <person name="Probst A.J."/>
            <person name="Thomas B.C."/>
            <person name="Singh A."/>
            <person name="Wilkins M.J."/>
            <person name="Karaoz U."/>
            <person name="Brodie E.L."/>
            <person name="Williams K.H."/>
            <person name="Hubbard S.S."/>
            <person name="Banfield J.F."/>
        </authorList>
    </citation>
    <scope>NUCLEOTIDE SEQUENCE [LARGE SCALE GENOMIC DNA]</scope>
</reference>
<dbReference type="Pfam" id="PF05050">
    <property type="entry name" value="Methyltransf_21"/>
    <property type="match status" value="1"/>
</dbReference>
<organism evidence="2 3">
    <name type="scientific">Candidatus Kaiserbacteria bacterium RIFCSPLOWO2_01_FULL_51_21</name>
    <dbReference type="NCBI Taxonomy" id="1798508"/>
    <lineage>
        <taxon>Bacteria</taxon>
        <taxon>Candidatus Kaiseribacteriota</taxon>
    </lineage>
</organism>
<evidence type="ECO:0000313" key="3">
    <source>
        <dbReference type="Proteomes" id="UP000179115"/>
    </source>
</evidence>
<protein>
    <recommendedName>
        <fullName evidence="1">Methyltransferase FkbM domain-containing protein</fullName>
    </recommendedName>
</protein>
<dbReference type="InterPro" id="IPR052514">
    <property type="entry name" value="SAM-dependent_MTase"/>
</dbReference>
<dbReference type="InterPro" id="IPR029063">
    <property type="entry name" value="SAM-dependent_MTases_sf"/>
</dbReference>
<dbReference type="InterPro" id="IPR006342">
    <property type="entry name" value="FkbM_mtfrase"/>
</dbReference>
<dbReference type="PANTHER" id="PTHR34203">
    <property type="entry name" value="METHYLTRANSFERASE, FKBM FAMILY PROTEIN"/>
    <property type="match status" value="1"/>
</dbReference>
<feature type="domain" description="Methyltransferase FkbM" evidence="1">
    <location>
        <begin position="92"/>
        <end position="190"/>
    </location>
</feature>
<dbReference type="Proteomes" id="UP000179115">
    <property type="component" value="Unassembled WGS sequence"/>
</dbReference>
<dbReference type="PANTHER" id="PTHR34203:SF15">
    <property type="entry name" value="SLL1173 PROTEIN"/>
    <property type="match status" value="1"/>
</dbReference>
<gene>
    <name evidence="2" type="ORF">A3A35_02485</name>
</gene>
<dbReference type="Gene3D" id="3.40.50.150">
    <property type="entry name" value="Vaccinia Virus protein VP39"/>
    <property type="match status" value="1"/>
</dbReference>
<accession>A0A1F6EE39</accession>
<name>A0A1F6EE39_9BACT</name>
<evidence type="ECO:0000313" key="2">
    <source>
        <dbReference type="EMBL" id="OGG71939.1"/>
    </source>
</evidence>
<comment type="caution">
    <text evidence="2">The sequence shown here is derived from an EMBL/GenBank/DDBJ whole genome shotgun (WGS) entry which is preliminary data.</text>
</comment>
<evidence type="ECO:0000259" key="1">
    <source>
        <dbReference type="Pfam" id="PF05050"/>
    </source>
</evidence>
<proteinExistence type="predicted"/>
<dbReference type="AlphaFoldDB" id="A0A1F6EE39"/>
<dbReference type="SUPFAM" id="SSF53335">
    <property type="entry name" value="S-adenosyl-L-methionine-dependent methyltransferases"/>
    <property type="match status" value="2"/>
</dbReference>
<dbReference type="NCBIfam" id="TIGR01444">
    <property type="entry name" value="fkbM_fam"/>
    <property type="match status" value="1"/>
</dbReference>
<dbReference type="STRING" id="1798508.A3A35_02485"/>
<sequence length="333" mass="36288">MAHFGFKLLRNFSLLFGGKGLSGLPFATSLYQFVYARVRPKGIVEVSAQGYRFFINSADTALAPYLIMRGVYAADETALLRKLLKPGMTYVDVGANIGYFSIIAAGLVGAGGKVIAFEPDEENFSLLQKNIARNGCTNIATVKKGLSDKEGTAQFYLNEKNLCSHTMVPRKGDRVVEIETTTLDKYFEGARVDPVRNRARAGNEKSVSDSAAPAMLRNVDNGRTESSPATSNGVNVIKIDVEGAEPLALLGMQQTIACSPKLALLTEFFPEALHRGGFDPKKYLDDLVGLGFTLYRIEGAAPEKLLPEDIDRIARGEGFRKLTYLLCLKGQTI</sequence>